<dbReference type="PANTHER" id="PTHR45586:SF1">
    <property type="entry name" value="LIPOPOLYSACCHARIDE ASSEMBLY PROTEIN B"/>
    <property type="match status" value="1"/>
</dbReference>
<dbReference type="OrthoDB" id="1914839at2759"/>
<dbReference type="InterPro" id="IPR019734">
    <property type="entry name" value="TPR_rpt"/>
</dbReference>
<feature type="compositionally biased region" description="Acidic residues" evidence="4">
    <location>
        <begin position="350"/>
        <end position="379"/>
    </location>
</feature>
<keyword evidence="2 3" id="KW-0802">TPR repeat</keyword>
<reference evidence="5 6" key="1">
    <citation type="journal article" date="2020" name="G3 (Bethesda)">
        <title>Genetic Underpinnings of Host Manipulation by Ophiocordyceps as Revealed by Comparative Transcriptomics.</title>
        <authorList>
            <person name="Will I."/>
            <person name="Das B."/>
            <person name="Trinh T."/>
            <person name="Brachmann A."/>
            <person name="Ohm R.A."/>
            <person name="de Bekker C."/>
        </authorList>
    </citation>
    <scope>NUCLEOTIDE SEQUENCE [LARGE SCALE GENOMIC DNA]</scope>
    <source>
        <strain evidence="5 6">EC05</strain>
    </source>
</reference>
<dbReference type="CDD" id="cd24142">
    <property type="entry name" value="ACL4-like"/>
    <property type="match status" value="1"/>
</dbReference>
<dbReference type="PROSITE" id="PS50005">
    <property type="entry name" value="TPR"/>
    <property type="match status" value="1"/>
</dbReference>
<feature type="repeat" description="TPR" evidence="3">
    <location>
        <begin position="52"/>
        <end position="85"/>
    </location>
</feature>
<proteinExistence type="predicted"/>
<protein>
    <submittedName>
        <fullName evidence="5">Tetratricopeptide repeat protein</fullName>
    </submittedName>
</protein>
<sequence length="379" mass="42380">MAPRRPSKKKEPGPSSMLADAETQLGAGNIDEAIALATKALEVTGSGGDFELRALNLLGVLHVENGDEDEARGYLERAVSLDEEGLVDEKIGGGPEKFLFLAQLSEEGGIDSVRWFERGASALRKRIQALSAMASRTTKQQAELDEKQQQLGGVLCAVAEVYMTDLSWEDDAESRCEALVTEAMMIAPDSAETWQTVANVRVSQERTDEARAALKRSLDLWRDLPPENPAIPEFPTRIALARLLLETKMEEEALTVLERLVTEDDESVEAWYLGGWCLYVTGEKQQQQQQRQEQNGGGSDEWKETWSTARKWLAQCLKLHARLEYEDDRLGDHAVELFESINQELGAMPEGEEDDWEDEDGEDDVVDDDDDDDDEEMRD</sequence>
<evidence type="ECO:0000256" key="3">
    <source>
        <dbReference type="PROSITE-ProRule" id="PRU00339"/>
    </source>
</evidence>
<evidence type="ECO:0000313" key="6">
    <source>
        <dbReference type="Proteomes" id="UP000562929"/>
    </source>
</evidence>
<dbReference type="AlphaFoldDB" id="A0A8H4Q193"/>
<evidence type="ECO:0000256" key="4">
    <source>
        <dbReference type="SAM" id="MobiDB-lite"/>
    </source>
</evidence>
<feature type="region of interest" description="Disordered" evidence="4">
    <location>
        <begin position="341"/>
        <end position="379"/>
    </location>
</feature>
<evidence type="ECO:0000313" key="5">
    <source>
        <dbReference type="EMBL" id="KAF4581220.1"/>
    </source>
</evidence>
<comment type="caution">
    <text evidence="5">The sequence shown here is derived from an EMBL/GenBank/DDBJ whole genome shotgun (WGS) entry which is preliminary data.</text>
</comment>
<organism evidence="5 6">
    <name type="scientific">Ophiocordyceps camponoti-floridani</name>
    <dbReference type="NCBI Taxonomy" id="2030778"/>
    <lineage>
        <taxon>Eukaryota</taxon>
        <taxon>Fungi</taxon>
        <taxon>Dikarya</taxon>
        <taxon>Ascomycota</taxon>
        <taxon>Pezizomycotina</taxon>
        <taxon>Sordariomycetes</taxon>
        <taxon>Hypocreomycetidae</taxon>
        <taxon>Hypocreales</taxon>
        <taxon>Ophiocordycipitaceae</taxon>
        <taxon>Ophiocordyceps</taxon>
    </lineage>
</organism>
<dbReference type="Gene3D" id="1.25.40.10">
    <property type="entry name" value="Tetratricopeptide repeat domain"/>
    <property type="match status" value="2"/>
</dbReference>
<dbReference type="InterPro" id="IPR011990">
    <property type="entry name" value="TPR-like_helical_dom_sf"/>
</dbReference>
<dbReference type="SUPFAM" id="SSF48452">
    <property type="entry name" value="TPR-like"/>
    <property type="match status" value="2"/>
</dbReference>
<keyword evidence="6" id="KW-1185">Reference proteome</keyword>
<evidence type="ECO:0000256" key="2">
    <source>
        <dbReference type="ARBA" id="ARBA00022803"/>
    </source>
</evidence>
<dbReference type="EMBL" id="JAACLJ010000009">
    <property type="protein sequence ID" value="KAF4581220.1"/>
    <property type="molecule type" value="Genomic_DNA"/>
</dbReference>
<name>A0A8H4Q193_9HYPO</name>
<gene>
    <name evidence="5" type="ORF">GQ602_007357</name>
</gene>
<accession>A0A8H4Q193</accession>
<dbReference type="SMART" id="SM00028">
    <property type="entry name" value="TPR"/>
    <property type="match status" value="3"/>
</dbReference>
<keyword evidence="1" id="KW-0677">Repeat</keyword>
<dbReference type="InterPro" id="IPR051012">
    <property type="entry name" value="CellSynth/LPSAsmb/PSIAsmb"/>
</dbReference>
<dbReference type="PANTHER" id="PTHR45586">
    <property type="entry name" value="TPR REPEAT-CONTAINING PROTEIN PA4667"/>
    <property type="match status" value="1"/>
</dbReference>
<evidence type="ECO:0000256" key="1">
    <source>
        <dbReference type="ARBA" id="ARBA00022737"/>
    </source>
</evidence>
<dbReference type="Proteomes" id="UP000562929">
    <property type="component" value="Unassembled WGS sequence"/>
</dbReference>
<dbReference type="Pfam" id="PF13424">
    <property type="entry name" value="TPR_12"/>
    <property type="match status" value="1"/>
</dbReference>